<evidence type="ECO:0000313" key="2">
    <source>
        <dbReference type="RefSeq" id="XP_015084240.1"/>
    </source>
</evidence>
<protein>
    <submittedName>
        <fullName evidence="2">Uncharacterized protein LOC107027651</fullName>
    </submittedName>
</protein>
<dbReference type="PANTHER" id="PTHR33710:SF54">
    <property type="entry name" value="NON-LTR RETROELEMENT REVERSE TRANSCRIPTASE"/>
    <property type="match status" value="1"/>
</dbReference>
<evidence type="ECO:0000313" key="1">
    <source>
        <dbReference type="Proteomes" id="UP000694930"/>
    </source>
</evidence>
<organism evidence="1 2">
    <name type="scientific">Solanum pennellii</name>
    <name type="common">Tomato</name>
    <name type="synonym">Lycopersicon pennellii</name>
    <dbReference type="NCBI Taxonomy" id="28526"/>
    <lineage>
        <taxon>Eukaryota</taxon>
        <taxon>Viridiplantae</taxon>
        <taxon>Streptophyta</taxon>
        <taxon>Embryophyta</taxon>
        <taxon>Tracheophyta</taxon>
        <taxon>Spermatophyta</taxon>
        <taxon>Magnoliopsida</taxon>
        <taxon>eudicotyledons</taxon>
        <taxon>Gunneridae</taxon>
        <taxon>Pentapetalae</taxon>
        <taxon>asterids</taxon>
        <taxon>lamiids</taxon>
        <taxon>Solanales</taxon>
        <taxon>Solanaceae</taxon>
        <taxon>Solanoideae</taxon>
        <taxon>Solaneae</taxon>
        <taxon>Solanum</taxon>
        <taxon>Solanum subgen. Lycopersicon</taxon>
    </lineage>
</organism>
<sequence length="158" mass="18501">MENATSNCNGKILIFWSSDIYCNILDEDEQQITFNMKHNELQYQFTSIFNYAKCKDHLRRPFRDKMIKQDTLNDNPWCTVGDFNVITSVEEKLGGLPYNMRKSMDFIAVIEACGLLDIGFCGHKFTWSNKRGINHRIGKRLDRAMVMIHGWKRCLKPL</sequence>
<dbReference type="GeneID" id="107027651"/>
<dbReference type="RefSeq" id="XP_015084240.1">
    <property type="nucleotide sequence ID" value="XM_015228754.1"/>
</dbReference>
<dbReference type="Gene3D" id="3.60.10.10">
    <property type="entry name" value="Endonuclease/exonuclease/phosphatase"/>
    <property type="match status" value="1"/>
</dbReference>
<dbReference type="InterPro" id="IPR036691">
    <property type="entry name" value="Endo/exonu/phosph_ase_sf"/>
</dbReference>
<keyword evidence="1" id="KW-1185">Reference proteome</keyword>
<accession>A0ABM1HE70</accession>
<reference evidence="2" key="2">
    <citation type="submission" date="2025-08" db="UniProtKB">
        <authorList>
            <consortium name="RefSeq"/>
        </authorList>
    </citation>
    <scope>IDENTIFICATION</scope>
</reference>
<reference evidence="1" key="1">
    <citation type="journal article" date="2014" name="Nat. Genet.">
        <title>The genome of the stress-tolerant wild tomato species Solanum pennellii.</title>
        <authorList>
            <person name="Bolger A."/>
            <person name="Scossa F."/>
            <person name="Bolger M.E."/>
            <person name="Lanz C."/>
            <person name="Maumus F."/>
            <person name="Tohge T."/>
            <person name="Quesneville H."/>
            <person name="Alseekh S."/>
            <person name="Sorensen I."/>
            <person name="Lichtenstein G."/>
            <person name="Fich E.A."/>
            <person name="Conte M."/>
            <person name="Keller H."/>
            <person name="Schneeberger K."/>
            <person name="Schwacke R."/>
            <person name="Ofner I."/>
            <person name="Vrebalov J."/>
            <person name="Xu Y."/>
            <person name="Osorio S."/>
            <person name="Aflitos S.A."/>
            <person name="Schijlen E."/>
            <person name="Jimenez-Gomez J.M."/>
            <person name="Ryngajllo M."/>
            <person name="Kimura S."/>
            <person name="Kumar R."/>
            <person name="Koenig D."/>
            <person name="Headland L.R."/>
            <person name="Maloof J.N."/>
            <person name="Sinha N."/>
            <person name="van Ham R.C."/>
            <person name="Lankhorst R.K."/>
            <person name="Mao L."/>
            <person name="Vogel A."/>
            <person name="Arsova B."/>
            <person name="Panstruga R."/>
            <person name="Fei Z."/>
            <person name="Rose J.K."/>
            <person name="Zamir D."/>
            <person name="Carrari F."/>
            <person name="Giovannoni J.J."/>
            <person name="Weigel D."/>
            <person name="Usadel B."/>
            <person name="Fernie A.R."/>
        </authorList>
    </citation>
    <scope>NUCLEOTIDE SEQUENCE [LARGE SCALE GENOMIC DNA]</scope>
    <source>
        <strain evidence="1">cv. LA0716</strain>
    </source>
</reference>
<name>A0ABM1HE70_SOLPN</name>
<gene>
    <name evidence="2" type="primary">LOC107027651</name>
</gene>
<dbReference type="Proteomes" id="UP000694930">
    <property type="component" value="Chromosome 8"/>
</dbReference>
<dbReference type="PANTHER" id="PTHR33710">
    <property type="entry name" value="BNAC02G09200D PROTEIN"/>
    <property type="match status" value="1"/>
</dbReference>
<dbReference type="SUPFAM" id="SSF56219">
    <property type="entry name" value="DNase I-like"/>
    <property type="match status" value="1"/>
</dbReference>
<proteinExistence type="predicted"/>